<dbReference type="InterPro" id="IPR007577">
    <property type="entry name" value="GlycoTrfase_DXD_sugar-bd_CS"/>
</dbReference>
<evidence type="ECO:0000313" key="2">
    <source>
        <dbReference type="EMBL" id="CAF0791172.1"/>
    </source>
</evidence>
<organism evidence="2 3">
    <name type="scientific">Brachionus calyciflorus</name>
    <dbReference type="NCBI Taxonomy" id="104777"/>
    <lineage>
        <taxon>Eukaryota</taxon>
        <taxon>Metazoa</taxon>
        <taxon>Spiralia</taxon>
        <taxon>Gnathifera</taxon>
        <taxon>Rotifera</taxon>
        <taxon>Eurotatoria</taxon>
        <taxon>Monogononta</taxon>
        <taxon>Pseudotrocha</taxon>
        <taxon>Ploima</taxon>
        <taxon>Brachionidae</taxon>
        <taxon>Brachionus</taxon>
    </lineage>
</organism>
<dbReference type="OrthoDB" id="409543at2759"/>
<dbReference type="GO" id="GO:0016758">
    <property type="term" value="F:hexosyltransferase activity"/>
    <property type="evidence" value="ECO:0007669"/>
    <property type="project" value="TreeGrafter"/>
</dbReference>
<dbReference type="EMBL" id="CAJNOC010000681">
    <property type="protein sequence ID" value="CAF0791172.1"/>
    <property type="molecule type" value="Genomic_DNA"/>
</dbReference>
<keyword evidence="1" id="KW-0472">Membrane</keyword>
<accession>A0A813S7D1</accession>
<feature type="transmembrane region" description="Helical" evidence="1">
    <location>
        <begin position="7"/>
        <end position="23"/>
    </location>
</feature>
<gene>
    <name evidence="2" type="ORF">OXX778_LOCUS5976</name>
</gene>
<dbReference type="PANTHER" id="PTHR12042">
    <property type="entry name" value="LACTOSYLCERAMIDE 4-ALPHA-GALACTOSYLTRANSFERASE ALPHA- 1,4-GALACTOSYLTRANSFERASE"/>
    <property type="match status" value="1"/>
</dbReference>
<reference evidence="2" key="1">
    <citation type="submission" date="2021-02" db="EMBL/GenBank/DDBJ databases">
        <authorList>
            <person name="Nowell W R."/>
        </authorList>
    </citation>
    <scope>NUCLEOTIDE SEQUENCE</scope>
    <source>
        <strain evidence="2">Ploen Becks lab</strain>
    </source>
</reference>
<evidence type="ECO:0000313" key="3">
    <source>
        <dbReference type="Proteomes" id="UP000663879"/>
    </source>
</evidence>
<keyword evidence="1" id="KW-0812">Transmembrane</keyword>
<keyword evidence="3" id="KW-1185">Reference proteome</keyword>
<dbReference type="GO" id="GO:0016020">
    <property type="term" value="C:membrane"/>
    <property type="evidence" value="ECO:0007669"/>
    <property type="project" value="GOC"/>
</dbReference>
<evidence type="ECO:0000256" key="1">
    <source>
        <dbReference type="SAM" id="Phobius"/>
    </source>
</evidence>
<protein>
    <recommendedName>
        <fullName evidence="4">Alpha-1,4-N-acetylglucosaminyltransferase</fullName>
    </recommendedName>
</protein>
<dbReference type="PANTHER" id="PTHR12042:SF21">
    <property type="entry name" value="ALPHA1,4-GALACTOSYLTRANSFERASE 1-RELATED"/>
    <property type="match status" value="1"/>
</dbReference>
<dbReference type="Pfam" id="PF04488">
    <property type="entry name" value="Gly_transf_sug"/>
    <property type="match status" value="1"/>
</dbReference>
<dbReference type="InterPro" id="IPR029044">
    <property type="entry name" value="Nucleotide-diphossugar_trans"/>
</dbReference>
<dbReference type="Gene3D" id="3.90.550.20">
    <property type="match status" value="1"/>
</dbReference>
<dbReference type="SUPFAM" id="SSF53448">
    <property type="entry name" value="Nucleotide-diphospho-sugar transferases"/>
    <property type="match status" value="1"/>
</dbReference>
<comment type="caution">
    <text evidence="2">The sequence shown here is derived from an EMBL/GenBank/DDBJ whole genome shotgun (WGS) entry which is preliminary data.</text>
</comment>
<dbReference type="Proteomes" id="UP000663879">
    <property type="component" value="Unassembled WGS sequence"/>
</dbReference>
<name>A0A813S7D1_9BILA</name>
<dbReference type="GO" id="GO:0006688">
    <property type="term" value="P:glycosphingolipid biosynthetic process"/>
    <property type="evidence" value="ECO:0007669"/>
    <property type="project" value="TreeGrafter"/>
</dbReference>
<sequence length="318" mass="36775">MSIDRKLFFFLLILHLLIVLILLNKEKILFGSNLAESGLSYLPSKDKHHIFLIWKGSSFPDIYLKALTTVIKFHPKSEILLFSNDLNESFFEDLNLIYKNLFIVRYNLTQMVKNKPGYNFVEKANRILNGEKSNLTLTKVHLSDFLRLFLVYNYGGLYLDTDMFPLRNMQSFKNTIGVDDQYKYVCGKNIYSYKNVSNFGCVCNCLFSFEKGHEFLKSALDNFGKWWEEKQGYGPGGAIMLTELLANHLDKVNVIPNEYWICLKYGARLLKLANEGDPDIEYTLKKCYVVHLFGAGAASFSLNNFDQLFIGKIYKKLI</sequence>
<proteinExistence type="predicted"/>
<dbReference type="AlphaFoldDB" id="A0A813S7D1"/>
<keyword evidence="1" id="KW-1133">Transmembrane helix</keyword>
<evidence type="ECO:0008006" key="4">
    <source>
        <dbReference type="Google" id="ProtNLM"/>
    </source>
</evidence>
<dbReference type="InterPro" id="IPR051981">
    <property type="entry name" value="Glycosyltransf_32"/>
</dbReference>